<dbReference type="EC" id="4.2.1.46" evidence="4 7"/>
<dbReference type="SUPFAM" id="SSF51735">
    <property type="entry name" value="NAD(P)-binding Rossmann-fold domains"/>
    <property type="match status" value="1"/>
</dbReference>
<dbReference type="AlphaFoldDB" id="A0A450X1L7"/>
<comment type="cofactor">
    <cofactor evidence="2 7">
        <name>NAD(+)</name>
        <dbReference type="ChEBI" id="CHEBI:57540"/>
    </cofactor>
</comment>
<sequence length="394" mass="43931">MKAQKHQPIRLLVTGGAGFIGANFVHYWLANHPEGRVVVLDALTYAGNLVSLGPSAHKPGYRFVHGDIGDDALVKTLLREENIDTIVHFAAESHVDRSIQGPDAFIATNIAGTHALLKAARAIWLNGTPPARRHRFHHISTDEVYGSLSEGDPPFTESTGYAPNSPYAASKASSDHLARAYRHTYGLDATISNCANNYGPYQFPEKLIPLAILDVLHGKPVPIYGDGSNIRDWLYVADHCRAIEQVIRYGEAGETYNIGGNNEWQNIDIARLLCRLLDDAFTHDSTLSIRFPDAPPASGRRSGELITFVEDRPGHDWRYAIDAAKAERELGFSPVERFETGIRKTIDWYLANEDWWRDVMSGEYQSRIRPPSEPQINEGQELASSRKFVGRYPM</sequence>
<dbReference type="Pfam" id="PF16363">
    <property type="entry name" value="GDP_Man_Dehyd"/>
    <property type="match status" value="1"/>
</dbReference>
<accession>A0A450X1L7</accession>
<keyword evidence="5" id="KW-0520">NAD</keyword>
<evidence type="ECO:0000256" key="5">
    <source>
        <dbReference type="ARBA" id="ARBA00023027"/>
    </source>
</evidence>
<keyword evidence="6 7" id="KW-0456">Lyase</keyword>
<evidence type="ECO:0000256" key="6">
    <source>
        <dbReference type="ARBA" id="ARBA00023239"/>
    </source>
</evidence>
<protein>
    <recommendedName>
        <fullName evidence="4 7">dTDP-glucose 4,6-dehydratase</fullName>
        <ecNumber evidence="4 7">4.2.1.46</ecNumber>
    </recommendedName>
</protein>
<reference evidence="9" key="1">
    <citation type="submission" date="2019-02" db="EMBL/GenBank/DDBJ databases">
        <authorList>
            <person name="Gruber-Vodicka R. H."/>
            <person name="Seah K. B. B."/>
        </authorList>
    </citation>
    <scope>NUCLEOTIDE SEQUENCE</scope>
    <source>
        <strain evidence="9">BECK_S313</strain>
    </source>
</reference>
<dbReference type="Gene3D" id="3.40.50.720">
    <property type="entry name" value="NAD(P)-binding Rossmann-like Domain"/>
    <property type="match status" value="1"/>
</dbReference>
<organism evidence="9">
    <name type="scientific">Candidatus Kentrum sp. LPFa</name>
    <dbReference type="NCBI Taxonomy" id="2126335"/>
    <lineage>
        <taxon>Bacteria</taxon>
        <taxon>Pseudomonadati</taxon>
        <taxon>Pseudomonadota</taxon>
        <taxon>Gammaproteobacteria</taxon>
        <taxon>Candidatus Kentrum</taxon>
    </lineage>
</organism>
<dbReference type="GO" id="GO:0009225">
    <property type="term" value="P:nucleotide-sugar metabolic process"/>
    <property type="evidence" value="ECO:0007669"/>
    <property type="project" value="InterPro"/>
</dbReference>
<evidence type="ECO:0000313" key="9">
    <source>
        <dbReference type="EMBL" id="VFK23192.1"/>
    </source>
</evidence>
<dbReference type="NCBIfam" id="TIGR01181">
    <property type="entry name" value="dTDP_gluc_dehyt"/>
    <property type="match status" value="1"/>
</dbReference>
<comment type="catalytic activity">
    <reaction evidence="1 7">
        <text>dTDP-alpha-D-glucose = dTDP-4-dehydro-6-deoxy-alpha-D-glucose + H2O</text>
        <dbReference type="Rhea" id="RHEA:17221"/>
        <dbReference type="ChEBI" id="CHEBI:15377"/>
        <dbReference type="ChEBI" id="CHEBI:57477"/>
        <dbReference type="ChEBI" id="CHEBI:57649"/>
        <dbReference type="EC" id="4.2.1.46"/>
    </reaction>
</comment>
<comment type="similarity">
    <text evidence="3 7">Belongs to the NAD(P)-dependent epimerase/dehydratase family. dTDP-glucose dehydratase subfamily.</text>
</comment>
<dbReference type="EMBL" id="CAADFK010000344">
    <property type="protein sequence ID" value="VFK23192.1"/>
    <property type="molecule type" value="Genomic_DNA"/>
</dbReference>
<dbReference type="PANTHER" id="PTHR43000">
    <property type="entry name" value="DTDP-D-GLUCOSE 4,6-DEHYDRATASE-RELATED"/>
    <property type="match status" value="1"/>
</dbReference>
<name>A0A450X1L7_9GAMM</name>
<evidence type="ECO:0000259" key="8">
    <source>
        <dbReference type="Pfam" id="PF16363"/>
    </source>
</evidence>
<evidence type="ECO:0000256" key="3">
    <source>
        <dbReference type="ARBA" id="ARBA00008178"/>
    </source>
</evidence>
<proteinExistence type="inferred from homology"/>
<dbReference type="CDD" id="cd05246">
    <property type="entry name" value="dTDP_GD_SDR_e"/>
    <property type="match status" value="1"/>
</dbReference>
<dbReference type="InterPro" id="IPR016040">
    <property type="entry name" value="NAD(P)-bd_dom"/>
</dbReference>
<evidence type="ECO:0000256" key="4">
    <source>
        <dbReference type="ARBA" id="ARBA00011990"/>
    </source>
</evidence>
<dbReference type="GO" id="GO:0008460">
    <property type="term" value="F:dTDP-glucose 4,6-dehydratase activity"/>
    <property type="evidence" value="ECO:0007669"/>
    <property type="project" value="UniProtKB-EC"/>
</dbReference>
<evidence type="ECO:0000256" key="7">
    <source>
        <dbReference type="RuleBase" id="RU004473"/>
    </source>
</evidence>
<evidence type="ECO:0000256" key="1">
    <source>
        <dbReference type="ARBA" id="ARBA00001539"/>
    </source>
</evidence>
<gene>
    <name evidence="9" type="ORF">BECKLPF1236B_GA0070989_13441</name>
</gene>
<evidence type="ECO:0000256" key="2">
    <source>
        <dbReference type="ARBA" id="ARBA00001911"/>
    </source>
</evidence>
<dbReference type="InterPro" id="IPR036291">
    <property type="entry name" value="NAD(P)-bd_dom_sf"/>
</dbReference>
<feature type="domain" description="NAD(P)-binding" evidence="8">
    <location>
        <begin position="12"/>
        <end position="345"/>
    </location>
</feature>
<dbReference type="InterPro" id="IPR005888">
    <property type="entry name" value="dTDP_Gluc_deHydtase"/>
</dbReference>
<dbReference type="Gene3D" id="3.90.25.10">
    <property type="entry name" value="UDP-galactose 4-epimerase, domain 1"/>
    <property type="match status" value="1"/>
</dbReference>